<dbReference type="Pfam" id="PF01374">
    <property type="entry name" value="Glyco_hydro_46"/>
    <property type="match status" value="1"/>
</dbReference>
<dbReference type="InterPro" id="IPR000400">
    <property type="entry name" value="Glyco_hydro_46"/>
</dbReference>
<dbReference type="Gene3D" id="3.30.386.10">
    <property type="entry name" value="Chitosanase, subunit A, domain 2"/>
    <property type="match status" value="1"/>
</dbReference>
<name>A0A1X2H2I8_SYNRA</name>
<keyword evidence="2" id="KW-1185">Reference proteome</keyword>
<protein>
    <submittedName>
        <fullName evidence="1">Lysozyme-like domain-containing protein</fullName>
    </submittedName>
</protein>
<proteinExistence type="predicted"/>
<dbReference type="AlphaFoldDB" id="A0A1X2H2I8"/>
<dbReference type="InterPro" id="IPR023099">
    <property type="entry name" value="Glyco_hydro_46_N"/>
</dbReference>
<dbReference type="CDD" id="cd00978">
    <property type="entry name" value="chitosanase_GH46"/>
    <property type="match status" value="1"/>
</dbReference>
<dbReference type="OrthoDB" id="76114at2759"/>
<accession>A0A1X2H2I8</accession>
<dbReference type="InterPro" id="IPR023346">
    <property type="entry name" value="Lysozyme-like_dom_sf"/>
</dbReference>
<dbReference type="GO" id="GO:0005975">
    <property type="term" value="P:carbohydrate metabolic process"/>
    <property type="evidence" value="ECO:0007669"/>
    <property type="project" value="InterPro"/>
</dbReference>
<organism evidence="1 2">
    <name type="scientific">Syncephalastrum racemosum</name>
    <name type="common">Filamentous fungus</name>
    <dbReference type="NCBI Taxonomy" id="13706"/>
    <lineage>
        <taxon>Eukaryota</taxon>
        <taxon>Fungi</taxon>
        <taxon>Fungi incertae sedis</taxon>
        <taxon>Mucoromycota</taxon>
        <taxon>Mucoromycotina</taxon>
        <taxon>Mucoromycetes</taxon>
        <taxon>Mucorales</taxon>
        <taxon>Syncephalastraceae</taxon>
        <taxon>Syncephalastrum</taxon>
    </lineage>
</organism>
<sequence>MATLVTNVFESGNPSSAFASCRDIGDRRGYTCGYVGFTTGTNDAEKIVRLHSERKPGNALAPFMDQLHSLSQVNFCQTDARASTAGLETFCDAWKQEACNDPEFNAVQRDWSYETYMRPSARFAAAAGVTSPLGMLIFYDTLIQHGYQYTEPGFNIVRLLQLAGVRDDQETEQAYLTRFLRIRRELQCCYPDSVWPMSAIRSADLQFLVDQFETYKDLNAPLPLRFFGKTVSSGMLDLTRDLQNC</sequence>
<dbReference type="GO" id="GO:0016977">
    <property type="term" value="F:chitosanase activity"/>
    <property type="evidence" value="ECO:0007669"/>
    <property type="project" value="InterPro"/>
</dbReference>
<dbReference type="EMBL" id="MCGN01000010">
    <property type="protein sequence ID" value="ORY91959.1"/>
    <property type="molecule type" value="Genomic_DNA"/>
</dbReference>
<dbReference type="InParanoid" id="A0A1X2H2I8"/>
<dbReference type="Proteomes" id="UP000242180">
    <property type="component" value="Unassembled WGS sequence"/>
</dbReference>
<evidence type="ECO:0000313" key="1">
    <source>
        <dbReference type="EMBL" id="ORY91959.1"/>
    </source>
</evidence>
<evidence type="ECO:0000313" key="2">
    <source>
        <dbReference type="Proteomes" id="UP000242180"/>
    </source>
</evidence>
<dbReference type="OMA" id="RRELQCC"/>
<gene>
    <name evidence="1" type="ORF">BCR43DRAFT_537215</name>
</gene>
<comment type="caution">
    <text evidence="1">The sequence shown here is derived from an EMBL/GenBank/DDBJ whole genome shotgun (WGS) entry which is preliminary data.</text>
</comment>
<dbReference type="Gene3D" id="1.20.141.10">
    <property type="entry name" value="Chitosanase, subunit A, domain 1"/>
    <property type="match status" value="1"/>
</dbReference>
<reference evidence="1 2" key="1">
    <citation type="submission" date="2016-07" db="EMBL/GenBank/DDBJ databases">
        <title>Pervasive Adenine N6-methylation of Active Genes in Fungi.</title>
        <authorList>
            <consortium name="DOE Joint Genome Institute"/>
            <person name="Mondo S.J."/>
            <person name="Dannebaum R.O."/>
            <person name="Kuo R.C."/>
            <person name="Labutti K."/>
            <person name="Haridas S."/>
            <person name="Kuo A."/>
            <person name="Salamov A."/>
            <person name="Ahrendt S.R."/>
            <person name="Lipzen A."/>
            <person name="Sullivan W."/>
            <person name="Andreopoulos W.B."/>
            <person name="Clum A."/>
            <person name="Lindquist E."/>
            <person name="Daum C."/>
            <person name="Ramamoorthy G.K."/>
            <person name="Gryganskyi A."/>
            <person name="Culley D."/>
            <person name="Magnuson J.K."/>
            <person name="James T.Y."/>
            <person name="O'Malley M.A."/>
            <person name="Stajich J.E."/>
            <person name="Spatafora J.W."/>
            <person name="Visel A."/>
            <person name="Grigoriev I.V."/>
        </authorList>
    </citation>
    <scope>NUCLEOTIDE SEQUENCE [LARGE SCALE GENOMIC DNA]</scope>
    <source>
        <strain evidence="1 2">NRRL 2496</strain>
    </source>
</reference>
<dbReference type="GO" id="GO:0005576">
    <property type="term" value="C:extracellular region"/>
    <property type="evidence" value="ECO:0007669"/>
    <property type="project" value="InterPro"/>
</dbReference>
<dbReference type="SUPFAM" id="SSF53955">
    <property type="entry name" value="Lysozyme-like"/>
    <property type="match status" value="1"/>
</dbReference>